<accession>A0A941CZR8</accession>
<dbReference type="InterPro" id="IPR016181">
    <property type="entry name" value="Acyl_CoA_acyltransferase"/>
</dbReference>
<dbReference type="Gene3D" id="3.40.630.30">
    <property type="match status" value="1"/>
</dbReference>
<sequence>MKVDPTRVMENRFVRLEPFTQAHKEELREACDADPSVWTDLYPYSMAGEHFDPMWTRMHANQAKGVSIHWAVVVEGRCIGLTCYSSYDLPNASLEIGGTYYHPDYRGGAVNPAAKRLMMGQAFGDGARRVVFRVDAINARSRAAVLKLGGELEGILRQDRVTWTGRVRDTCIFSVLKDEWPAVRDGLDARLAGFA</sequence>
<evidence type="ECO:0000259" key="1">
    <source>
        <dbReference type="PROSITE" id="PS51186"/>
    </source>
</evidence>
<dbReference type="AlphaFoldDB" id="A0A941CZR8"/>
<dbReference type="GO" id="GO:0016747">
    <property type="term" value="F:acyltransferase activity, transferring groups other than amino-acyl groups"/>
    <property type="evidence" value="ECO:0007669"/>
    <property type="project" value="InterPro"/>
</dbReference>
<feature type="domain" description="N-acetyltransferase" evidence="1">
    <location>
        <begin position="25"/>
        <end position="172"/>
    </location>
</feature>
<dbReference type="PROSITE" id="PS51186">
    <property type="entry name" value="GNAT"/>
    <property type="match status" value="1"/>
</dbReference>
<dbReference type="InterPro" id="IPR000182">
    <property type="entry name" value="GNAT_dom"/>
</dbReference>
<protein>
    <submittedName>
        <fullName evidence="2">GNAT family N-acetyltransferase</fullName>
    </submittedName>
</protein>
<gene>
    <name evidence="2" type="ORF">JKL49_02685</name>
</gene>
<dbReference type="PANTHER" id="PTHR43610:SF1">
    <property type="entry name" value="N-ACETYLTRANSFERASE DOMAIN-CONTAINING PROTEIN"/>
    <property type="match status" value="1"/>
</dbReference>
<keyword evidence="3" id="KW-1185">Reference proteome</keyword>
<name>A0A941CZR8_9CAUL</name>
<dbReference type="Proteomes" id="UP000622580">
    <property type="component" value="Unassembled WGS sequence"/>
</dbReference>
<dbReference type="SUPFAM" id="SSF55729">
    <property type="entry name" value="Acyl-CoA N-acyltransferases (Nat)"/>
    <property type="match status" value="1"/>
</dbReference>
<evidence type="ECO:0000313" key="2">
    <source>
        <dbReference type="EMBL" id="MBR7618283.1"/>
    </source>
</evidence>
<reference evidence="2" key="1">
    <citation type="submission" date="2021-04" db="EMBL/GenBank/DDBJ databases">
        <title>Draft genome assembly of strain Phenylobacterium sp. 20VBR1 using MiniION and Illumina platforms.</title>
        <authorList>
            <person name="Thomas F.A."/>
            <person name="Krishnan K.P."/>
            <person name="Sinha R.K."/>
        </authorList>
    </citation>
    <scope>NUCLEOTIDE SEQUENCE</scope>
    <source>
        <strain evidence="2">20VBR1</strain>
    </source>
</reference>
<evidence type="ECO:0000313" key="3">
    <source>
        <dbReference type="Proteomes" id="UP000622580"/>
    </source>
</evidence>
<dbReference type="RefSeq" id="WP_215338168.1">
    <property type="nucleotide sequence ID" value="NZ_JAGSGD010000001.1"/>
</dbReference>
<dbReference type="PANTHER" id="PTHR43610">
    <property type="entry name" value="BLL6696 PROTEIN"/>
    <property type="match status" value="1"/>
</dbReference>
<dbReference type="EMBL" id="JAGSGD010000001">
    <property type="protein sequence ID" value="MBR7618283.1"/>
    <property type="molecule type" value="Genomic_DNA"/>
</dbReference>
<comment type="caution">
    <text evidence="2">The sequence shown here is derived from an EMBL/GenBank/DDBJ whole genome shotgun (WGS) entry which is preliminary data.</text>
</comment>
<proteinExistence type="predicted"/>
<organism evidence="2 3">
    <name type="scientific">Phenylobacterium glaciei</name>
    <dbReference type="NCBI Taxonomy" id="2803784"/>
    <lineage>
        <taxon>Bacteria</taxon>
        <taxon>Pseudomonadati</taxon>
        <taxon>Pseudomonadota</taxon>
        <taxon>Alphaproteobacteria</taxon>
        <taxon>Caulobacterales</taxon>
        <taxon>Caulobacteraceae</taxon>
        <taxon>Phenylobacterium</taxon>
    </lineage>
</organism>
<dbReference type="Pfam" id="PF13302">
    <property type="entry name" value="Acetyltransf_3"/>
    <property type="match status" value="1"/>
</dbReference>